<evidence type="ECO:0000313" key="2">
    <source>
        <dbReference type="Proteomes" id="UP001054945"/>
    </source>
</evidence>
<gene>
    <name evidence="1" type="ORF">CEXT_40571</name>
</gene>
<accession>A0AAV4QGK1</accession>
<dbReference type="AlphaFoldDB" id="A0AAV4QGK1"/>
<organism evidence="1 2">
    <name type="scientific">Caerostris extrusa</name>
    <name type="common">Bark spider</name>
    <name type="synonym">Caerostris bankana</name>
    <dbReference type="NCBI Taxonomy" id="172846"/>
    <lineage>
        <taxon>Eukaryota</taxon>
        <taxon>Metazoa</taxon>
        <taxon>Ecdysozoa</taxon>
        <taxon>Arthropoda</taxon>
        <taxon>Chelicerata</taxon>
        <taxon>Arachnida</taxon>
        <taxon>Araneae</taxon>
        <taxon>Araneomorphae</taxon>
        <taxon>Entelegynae</taxon>
        <taxon>Araneoidea</taxon>
        <taxon>Araneidae</taxon>
        <taxon>Caerostris</taxon>
    </lineage>
</organism>
<proteinExistence type="predicted"/>
<protein>
    <submittedName>
        <fullName evidence="1">Uncharacterized protein</fullName>
    </submittedName>
</protein>
<evidence type="ECO:0000313" key="1">
    <source>
        <dbReference type="EMBL" id="GIY07949.1"/>
    </source>
</evidence>
<comment type="caution">
    <text evidence="1">The sequence shown here is derived from an EMBL/GenBank/DDBJ whole genome shotgun (WGS) entry which is preliminary data.</text>
</comment>
<sequence length="92" mass="9812">MIRDSLDGGGGGGNVFVLDCSAFLNKEAPINLIRMMGIDPNSYAAFSGAYAADTMDSMSSCAHFPLIHGPLSIDLLFTYLSAFYLSGPLWGR</sequence>
<keyword evidence="2" id="KW-1185">Reference proteome</keyword>
<name>A0AAV4QGK1_CAEEX</name>
<dbReference type="EMBL" id="BPLR01006179">
    <property type="protein sequence ID" value="GIY07949.1"/>
    <property type="molecule type" value="Genomic_DNA"/>
</dbReference>
<reference evidence="1 2" key="1">
    <citation type="submission" date="2021-06" db="EMBL/GenBank/DDBJ databases">
        <title>Caerostris extrusa draft genome.</title>
        <authorList>
            <person name="Kono N."/>
            <person name="Arakawa K."/>
        </authorList>
    </citation>
    <scope>NUCLEOTIDE SEQUENCE [LARGE SCALE GENOMIC DNA]</scope>
</reference>
<dbReference type="Proteomes" id="UP001054945">
    <property type="component" value="Unassembled WGS sequence"/>
</dbReference>